<reference evidence="3" key="1">
    <citation type="submission" date="2023-06" db="EMBL/GenBank/DDBJ databases">
        <title>Draft genome of Marssonina rosae.</title>
        <authorList>
            <person name="Cheng Q."/>
        </authorList>
    </citation>
    <scope>NUCLEOTIDE SEQUENCE</scope>
    <source>
        <strain evidence="3">R4</strain>
    </source>
</reference>
<keyword evidence="2" id="KW-0472">Membrane</keyword>
<evidence type="ECO:0000256" key="1">
    <source>
        <dbReference type="SAM" id="MobiDB-lite"/>
    </source>
</evidence>
<feature type="transmembrane region" description="Helical" evidence="2">
    <location>
        <begin position="36"/>
        <end position="57"/>
    </location>
</feature>
<keyword evidence="4" id="KW-1185">Reference proteome</keyword>
<evidence type="ECO:0000256" key="2">
    <source>
        <dbReference type="SAM" id="Phobius"/>
    </source>
</evidence>
<dbReference type="Proteomes" id="UP001285354">
    <property type="component" value="Unassembled WGS sequence"/>
</dbReference>
<evidence type="ECO:0000313" key="3">
    <source>
        <dbReference type="EMBL" id="KAK2629616.1"/>
    </source>
</evidence>
<comment type="caution">
    <text evidence="3">The sequence shown here is derived from an EMBL/GenBank/DDBJ whole genome shotgun (WGS) entry which is preliminary data.</text>
</comment>
<sequence length="101" mass="11095">MTTTLVRFPSNPSSIISEIRNHIATVVDPSILWTRMAGIDILVCLPALPWFAIIPVLEIMHRKLPLGSIVGGSTEYFHPSPASVRSQETMTSADFPHVTPD</sequence>
<keyword evidence="2" id="KW-1133">Transmembrane helix</keyword>
<gene>
    <name evidence="3" type="ORF">QTJ16_000436</name>
</gene>
<organism evidence="3 4">
    <name type="scientific">Diplocarpon rosae</name>
    <dbReference type="NCBI Taxonomy" id="946125"/>
    <lineage>
        <taxon>Eukaryota</taxon>
        <taxon>Fungi</taxon>
        <taxon>Dikarya</taxon>
        <taxon>Ascomycota</taxon>
        <taxon>Pezizomycotina</taxon>
        <taxon>Leotiomycetes</taxon>
        <taxon>Helotiales</taxon>
        <taxon>Drepanopezizaceae</taxon>
        <taxon>Diplocarpon</taxon>
    </lineage>
</organism>
<evidence type="ECO:0000313" key="4">
    <source>
        <dbReference type="Proteomes" id="UP001285354"/>
    </source>
</evidence>
<keyword evidence="2" id="KW-0812">Transmembrane</keyword>
<protein>
    <submittedName>
        <fullName evidence="3">Uncharacterized protein</fullName>
    </submittedName>
</protein>
<accession>A0AAD9T4X9</accession>
<proteinExistence type="predicted"/>
<name>A0AAD9T4X9_9HELO</name>
<dbReference type="AlphaFoldDB" id="A0AAD9T4X9"/>
<feature type="compositionally biased region" description="Polar residues" evidence="1">
    <location>
        <begin position="83"/>
        <end position="92"/>
    </location>
</feature>
<feature type="region of interest" description="Disordered" evidence="1">
    <location>
        <begin position="79"/>
        <end position="101"/>
    </location>
</feature>
<dbReference type="EMBL" id="JAUBYV010000001">
    <property type="protein sequence ID" value="KAK2629616.1"/>
    <property type="molecule type" value="Genomic_DNA"/>
</dbReference>